<reference evidence="14" key="2">
    <citation type="submission" date="2025-09" db="UniProtKB">
        <authorList>
            <consortium name="Ensembl"/>
        </authorList>
    </citation>
    <scope>IDENTIFICATION</scope>
</reference>
<evidence type="ECO:0000256" key="2">
    <source>
        <dbReference type="ARBA" id="ARBA00022723"/>
    </source>
</evidence>
<name>A0A3Q3IAQ9_MONAL</name>
<feature type="domain" description="C2H2-type" evidence="12">
    <location>
        <begin position="1139"/>
        <end position="1167"/>
    </location>
</feature>
<keyword evidence="2" id="KW-0479">Metal-binding</keyword>
<dbReference type="GO" id="GO:0046974">
    <property type="term" value="F:histone H3K9 methyltransferase activity"/>
    <property type="evidence" value="ECO:0007669"/>
    <property type="project" value="InterPro"/>
</dbReference>
<dbReference type="PROSITE" id="PS50280">
    <property type="entry name" value="SET"/>
    <property type="match status" value="1"/>
</dbReference>
<dbReference type="FunFam" id="3.30.160.60:FF:000150">
    <property type="entry name" value="Mds1 and evi1 complex locus protein"/>
    <property type="match status" value="1"/>
</dbReference>
<keyword evidence="5" id="KW-0862">Zinc</keyword>
<feature type="domain" description="C2H2-type" evidence="12">
    <location>
        <begin position="477"/>
        <end position="504"/>
    </location>
</feature>
<evidence type="ECO:0000256" key="9">
    <source>
        <dbReference type="ARBA" id="ARBA00023242"/>
    </source>
</evidence>
<dbReference type="CTD" id="63976"/>
<dbReference type="SUPFAM" id="SSF57667">
    <property type="entry name" value="beta-beta-alpha zinc fingers"/>
    <property type="match status" value="5"/>
</dbReference>
<dbReference type="Pfam" id="PF00096">
    <property type="entry name" value="zf-C2H2"/>
    <property type="match status" value="7"/>
</dbReference>
<dbReference type="FunFam" id="3.30.160.60:FF:000192">
    <property type="entry name" value="Mds1 and evi1 complex locus protein"/>
    <property type="match status" value="1"/>
</dbReference>
<protein>
    <submittedName>
        <fullName evidence="14">Uncharacterized protein</fullName>
    </submittedName>
</protein>
<keyword evidence="3" id="KW-0677">Repeat</keyword>
<dbReference type="FunFam" id="3.30.160.60:FF:000159">
    <property type="entry name" value="Mds1 and evi1 complex locus protein"/>
    <property type="match status" value="1"/>
</dbReference>
<dbReference type="PROSITE" id="PS00028">
    <property type="entry name" value="ZINC_FINGER_C2H2_1"/>
    <property type="match status" value="7"/>
</dbReference>
<keyword evidence="4 10" id="KW-0863">Zinc-finger</keyword>
<dbReference type="FunFam" id="3.30.160.60:FF:000929">
    <property type="entry name" value="Uncharacterized protein, isoform B"/>
    <property type="match status" value="1"/>
</dbReference>
<feature type="domain" description="SET" evidence="13">
    <location>
        <begin position="158"/>
        <end position="290"/>
    </location>
</feature>
<evidence type="ECO:0000256" key="6">
    <source>
        <dbReference type="ARBA" id="ARBA00023015"/>
    </source>
</evidence>
<feature type="compositionally biased region" description="Polar residues" evidence="11">
    <location>
        <begin position="1239"/>
        <end position="1250"/>
    </location>
</feature>
<dbReference type="InterPro" id="IPR013087">
    <property type="entry name" value="Znf_C2H2_type"/>
</dbReference>
<dbReference type="Pfam" id="PF21549">
    <property type="entry name" value="PRDM2_PR"/>
    <property type="match status" value="1"/>
</dbReference>
<dbReference type="PANTHER" id="PTHR47772:SF13">
    <property type="entry name" value="GASTRULA ZINC FINGER PROTEIN XLCGF49.1-LIKE-RELATED"/>
    <property type="match status" value="1"/>
</dbReference>
<evidence type="ECO:0000256" key="1">
    <source>
        <dbReference type="ARBA" id="ARBA00004123"/>
    </source>
</evidence>
<evidence type="ECO:0000259" key="13">
    <source>
        <dbReference type="PROSITE" id="PS50280"/>
    </source>
</evidence>
<keyword evidence="9" id="KW-0539">Nucleus</keyword>
<dbReference type="Gene3D" id="3.30.160.60">
    <property type="entry name" value="Classic Zinc Finger"/>
    <property type="match status" value="8"/>
</dbReference>
<dbReference type="FunFam" id="3.30.160.60:FF:000126">
    <property type="entry name" value="Mds1 and evi1 complex locus protein"/>
    <property type="match status" value="1"/>
</dbReference>
<dbReference type="PANTHER" id="PTHR47772">
    <property type="entry name" value="ZINC FINGER PROTEIN 200"/>
    <property type="match status" value="1"/>
</dbReference>
<feature type="compositionally biased region" description="Low complexity" evidence="11">
    <location>
        <begin position="917"/>
        <end position="935"/>
    </location>
</feature>
<dbReference type="Proteomes" id="UP000261600">
    <property type="component" value="Unplaced"/>
</dbReference>
<dbReference type="InterPro" id="IPR050636">
    <property type="entry name" value="C2H2-ZF_domain-containing"/>
</dbReference>
<dbReference type="GO" id="GO:0045892">
    <property type="term" value="P:negative regulation of DNA-templated transcription"/>
    <property type="evidence" value="ECO:0007669"/>
    <property type="project" value="UniProtKB-ARBA"/>
</dbReference>
<feature type="domain" description="C2H2-type" evidence="12">
    <location>
        <begin position="506"/>
        <end position="538"/>
    </location>
</feature>
<evidence type="ECO:0000256" key="3">
    <source>
        <dbReference type="ARBA" id="ARBA00022737"/>
    </source>
</evidence>
<dbReference type="GO" id="GO:0003677">
    <property type="term" value="F:DNA binding"/>
    <property type="evidence" value="ECO:0007669"/>
    <property type="project" value="UniProtKB-KW"/>
</dbReference>
<comment type="subcellular location">
    <subcellularLocation>
        <location evidence="1">Nucleus</location>
    </subcellularLocation>
</comment>
<dbReference type="GeneID" id="109969283"/>
<evidence type="ECO:0000256" key="7">
    <source>
        <dbReference type="ARBA" id="ARBA00023125"/>
    </source>
</evidence>
<dbReference type="InterPro" id="IPR001214">
    <property type="entry name" value="SET_dom"/>
</dbReference>
<dbReference type="InterPro" id="IPR046341">
    <property type="entry name" value="SET_dom_sf"/>
</dbReference>
<dbReference type="SMART" id="SM00355">
    <property type="entry name" value="ZnF_C2H2"/>
    <property type="match status" value="10"/>
</dbReference>
<feature type="domain" description="C2H2-type" evidence="12">
    <location>
        <begin position="358"/>
        <end position="385"/>
    </location>
</feature>
<feature type="region of interest" description="Disordered" evidence="11">
    <location>
        <begin position="623"/>
        <end position="750"/>
    </location>
</feature>
<dbReference type="FunFam" id="3.30.160.60:FF:000112">
    <property type="entry name" value="Mds1 and evi1 complex locus protein"/>
    <property type="match status" value="1"/>
</dbReference>
<feature type="compositionally biased region" description="Low complexity" evidence="11">
    <location>
        <begin position="700"/>
        <end position="717"/>
    </location>
</feature>
<evidence type="ECO:0000256" key="4">
    <source>
        <dbReference type="ARBA" id="ARBA00022771"/>
    </source>
</evidence>
<feature type="domain" description="C2H2-type" evidence="12">
    <location>
        <begin position="1111"/>
        <end position="1138"/>
    </location>
</feature>
<evidence type="ECO:0000256" key="5">
    <source>
        <dbReference type="ARBA" id="ARBA00022833"/>
    </source>
</evidence>
<organism evidence="14 15">
    <name type="scientific">Monopterus albus</name>
    <name type="common">Swamp eel</name>
    <dbReference type="NCBI Taxonomy" id="43700"/>
    <lineage>
        <taxon>Eukaryota</taxon>
        <taxon>Metazoa</taxon>
        <taxon>Chordata</taxon>
        <taxon>Craniata</taxon>
        <taxon>Vertebrata</taxon>
        <taxon>Euteleostomi</taxon>
        <taxon>Actinopterygii</taxon>
        <taxon>Neopterygii</taxon>
        <taxon>Teleostei</taxon>
        <taxon>Neoteleostei</taxon>
        <taxon>Acanthomorphata</taxon>
        <taxon>Anabantaria</taxon>
        <taxon>Synbranchiformes</taxon>
        <taxon>Synbranchidae</taxon>
        <taxon>Monopterus</taxon>
    </lineage>
</organism>
<feature type="compositionally biased region" description="Low complexity" evidence="11">
    <location>
        <begin position="984"/>
        <end position="1006"/>
    </location>
</feature>
<feature type="compositionally biased region" description="Acidic residues" evidence="11">
    <location>
        <begin position="1278"/>
        <end position="1296"/>
    </location>
</feature>
<dbReference type="Gene3D" id="2.170.270.10">
    <property type="entry name" value="SET domain"/>
    <property type="match status" value="1"/>
</dbReference>
<evidence type="ECO:0000256" key="11">
    <source>
        <dbReference type="SAM" id="MobiDB-lite"/>
    </source>
</evidence>
<dbReference type="CDD" id="cd19213">
    <property type="entry name" value="PR-SET_PRDM16"/>
    <property type="match status" value="1"/>
</dbReference>
<feature type="compositionally biased region" description="Low complexity" evidence="11">
    <location>
        <begin position="647"/>
        <end position="662"/>
    </location>
</feature>
<evidence type="ECO:0000313" key="14">
    <source>
        <dbReference type="Ensembl" id="ENSMALP00000000548.1"/>
    </source>
</evidence>
<feature type="region of interest" description="Disordered" evidence="11">
    <location>
        <begin position="24"/>
        <end position="145"/>
    </location>
</feature>
<feature type="region of interest" description="Disordered" evidence="11">
    <location>
        <begin position="777"/>
        <end position="798"/>
    </location>
</feature>
<feature type="compositionally biased region" description="Basic and acidic residues" evidence="11">
    <location>
        <begin position="663"/>
        <end position="672"/>
    </location>
</feature>
<evidence type="ECO:0000313" key="15">
    <source>
        <dbReference type="Proteomes" id="UP000261600"/>
    </source>
</evidence>
<feature type="domain" description="C2H2-type" evidence="12">
    <location>
        <begin position="449"/>
        <end position="476"/>
    </location>
</feature>
<dbReference type="InterPro" id="IPR036236">
    <property type="entry name" value="Znf_C2H2_sf"/>
</dbReference>
<keyword evidence="8" id="KW-0804">Transcription</keyword>
<feature type="compositionally biased region" description="Basic and acidic residues" evidence="11">
    <location>
        <begin position="1251"/>
        <end position="1264"/>
    </location>
</feature>
<accession>A0A3Q3IAQ9</accession>
<keyword evidence="6" id="KW-0805">Transcription regulation</keyword>
<feature type="compositionally biased region" description="Acidic residues" evidence="11">
    <location>
        <begin position="50"/>
        <end position="63"/>
    </location>
</feature>
<dbReference type="Ensembl" id="ENSMALT00000000583.1">
    <property type="protein sequence ID" value="ENSMALP00000000548.1"/>
    <property type="gene ID" value="ENSMALG00000000454.1"/>
</dbReference>
<keyword evidence="15" id="KW-1185">Reference proteome</keyword>
<feature type="domain" description="C2H2-type" evidence="12">
    <location>
        <begin position="309"/>
        <end position="329"/>
    </location>
</feature>
<feature type="region of interest" description="Disordered" evidence="11">
    <location>
        <begin position="882"/>
        <end position="1014"/>
    </location>
</feature>
<feature type="domain" description="C2H2-type" evidence="12">
    <location>
        <begin position="1168"/>
        <end position="1195"/>
    </location>
</feature>
<dbReference type="GO" id="GO:0005634">
    <property type="term" value="C:nucleus"/>
    <property type="evidence" value="ECO:0007669"/>
    <property type="project" value="UniProtKB-SubCell"/>
</dbReference>
<feature type="region of interest" description="Disordered" evidence="11">
    <location>
        <begin position="1239"/>
        <end position="1334"/>
    </location>
</feature>
<keyword evidence="7" id="KW-0238">DNA-binding</keyword>
<feature type="compositionally biased region" description="Acidic residues" evidence="11">
    <location>
        <begin position="1317"/>
        <end position="1327"/>
    </location>
</feature>
<proteinExistence type="predicted"/>
<feature type="domain" description="C2H2-type" evidence="12">
    <location>
        <begin position="386"/>
        <end position="413"/>
    </location>
</feature>
<evidence type="ECO:0000259" key="12">
    <source>
        <dbReference type="PROSITE" id="PS50157"/>
    </source>
</evidence>
<dbReference type="GO" id="GO:0008270">
    <property type="term" value="F:zinc ion binding"/>
    <property type="evidence" value="ECO:0007669"/>
    <property type="project" value="UniProtKB-KW"/>
</dbReference>
<dbReference type="Pfam" id="PF13912">
    <property type="entry name" value="zf-C2H2_6"/>
    <property type="match status" value="1"/>
</dbReference>
<evidence type="ECO:0000256" key="8">
    <source>
        <dbReference type="ARBA" id="ARBA00023163"/>
    </source>
</evidence>
<sequence length="1444" mass="159346">MSVSLVAHQHILADIHRLLHQQPSFTSSPSFASKTREGNESLLGRCSQQDDSEPVDSMYDTETDLPGLAASSGGGADSPEDDAEDGVISMSPLPSPTPSHPNSNHHHLLHPHIYATHHHHHLHNNSNSSSNDQDFTMPKEGSPYEAPVYIPDDIPIPSELELRESSVPGAGLGVWAKTHIGAGERFGLHSTLHHGATGKDSSFGWEQIMNDHEEASPDSCIKKVVDDMGNVKFALDTGPDVNSNSWLKYIRSALSFEEQNLAACHLTGDQIYYKAVRDIEAGEELLVYMKDGIFPEGSMAPNLQDEQMYRCEGCDELFSSALELRRHQKYSCSSAGSIFDTLREDFKQEREDSDEPVHECKDCEKIFPNEYSLGQHMIVHTEEREYKCDQCPKAFNWKSNLIRHQMSHDSGKRFECENCDKVQHTRHVFTDPSNLQRHIRSQHVGARAHTCPECGKTFATSSGLKQHKHIHSSVKPFICEVCHKSYTQFSNLCRHKRMHADCRTQIKCKDCGQLFSTTSSLNKHRRFCEGKNHYGSPAGMFNPGIPMSSSPIMAKAKSHHPHLPGLNQSGLGFTDFFPSRPHPHAGLPFSPGPHGFPSLPHGFPGIFPPSLYPRPPLLPASSLIKSPLGGSSQEVKLPRSPLDAPPLSLVSSTNSNGGNSLSQEDKEKENKLDLSSSGEAKPKSKITDMSDGSDLEDVNTTSGTDLDTTTGTASGDGTDLESDGESEREHSGKRRKPSGAISSQEGHQLDDTSSALISAMSSSGNLAIDRPFLSSASSHHSFFPPPDEQVLPPTTTNANAATTDSIKAIASIAEKYFGPGLIGLHQEKKMGPLPYHSMFPFQFLPNFHSSLYPFSADQGTLNPSMFFKADPKSPREQLHKIVSGAPGAPAPTAESPFDLTTKPKETKLAPPTPTNRSKSNSSTGSSSGPLAISSSEEQPLDLSIGSRSRGGHNGVATEPQNRKNHIYGVGKGVSIKDETQAGFPHPHSQSLHQSSIIQHQQPQTQPHQPPPLHYAKPSAFFMDPIYSRVEKRKLLDPVGALKEKFLRPSPALFHQQMSAMENMTEKLESFGALKLDAPPNSLQHSAHPLFNFRSPPPSLSDAILRKGKERYACRYCGKIFPRSANLTRHLRTHTGEQPYRCKYCDRSFSISSNLQRHVRNIHNKEKPFKCHLCNRCFGQQTNLDRHLKKHEHENIPVSQQSGMLSNLGTTISSPNSEPDNHALLDEKEDSYFSEIRNFISNSEMNQASSSTDKRSDQAEEEHPPSHSLSNSKLGLQGLDEEEEEVEGDDEEEEEGSLTEKSHDEAPESPSPITTGVYEEDEEEEETESNPLAMSYEHTRRCIEEEGSLLDLEGLPSFPKSLDGLRKAASDEQPFDVKDIFNTSLESEALKETLYRQAKTQAYAMMLSLSENNPLHVPSQNSLDAWLSMGGGPSETSSFHPLNHI</sequence>
<dbReference type="STRING" id="43700.ENSMALP00000000548"/>
<feature type="compositionally biased region" description="Polar residues" evidence="11">
    <location>
        <begin position="1196"/>
        <end position="1217"/>
    </location>
</feature>
<dbReference type="InterPro" id="IPR044410">
    <property type="entry name" value="PRDM16_PR-SET"/>
</dbReference>
<dbReference type="RefSeq" id="XP_020471722.1">
    <property type="nucleotide sequence ID" value="XM_020616066.1"/>
</dbReference>
<evidence type="ECO:0000256" key="10">
    <source>
        <dbReference type="PROSITE-ProRule" id="PRU00042"/>
    </source>
</evidence>
<reference evidence="14" key="1">
    <citation type="submission" date="2025-08" db="UniProtKB">
        <authorList>
            <consortium name="Ensembl"/>
        </authorList>
    </citation>
    <scope>IDENTIFICATION</scope>
</reference>
<feature type="compositionally biased region" description="Basic residues" evidence="11">
    <location>
        <begin position="103"/>
        <end position="123"/>
    </location>
</feature>
<feature type="compositionally biased region" description="Polar residues" evidence="11">
    <location>
        <begin position="24"/>
        <end position="33"/>
    </location>
</feature>
<feature type="region of interest" description="Disordered" evidence="11">
    <location>
        <begin position="1195"/>
        <end position="1222"/>
    </location>
</feature>
<dbReference type="PROSITE" id="PS50157">
    <property type="entry name" value="ZINC_FINGER_C2H2_2"/>
    <property type="match status" value="9"/>
</dbReference>